<gene>
    <name evidence="2" type="ORF">HCU73_06080</name>
</gene>
<dbReference type="Proteomes" id="UP000526408">
    <property type="component" value="Unassembled WGS sequence"/>
</dbReference>
<organism evidence="2 3">
    <name type="scientific">Roseicyclus persicicus</name>
    <dbReference type="NCBI Taxonomy" id="2650661"/>
    <lineage>
        <taxon>Bacteria</taxon>
        <taxon>Pseudomonadati</taxon>
        <taxon>Pseudomonadota</taxon>
        <taxon>Alphaproteobacteria</taxon>
        <taxon>Rhodobacterales</taxon>
        <taxon>Roseobacteraceae</taxon>
        <taxon>Roseicyclus</taxon>
    </lineage>
</organism>
<evidence type="ECO:0000313" key="2">
    <source>
        <dbReference type="EMBL" id="NKX44152.1"/>
    </source>
</evidence>
<accession>A0A7X6GZT7</accession>
<dbReference type="Gene3D" id="2.170.16.10">
    <property type="entry name" value="Hedgehog/Intein (Hint) domain"/>
    <property type="match status" value="1"/>
</dbReference>
<keyword evidence="3" id="KW-1185">Reference proteome</keyword>
<dbReference type="EMBL" id="JAAZQQ010000002">
    <property type="protein sequence ID" value="NKX44152.1"/>
    <property type="molecule type" value="Genomic_DNA"/>
</dbReference>
<reference evidence="2 3" key="1">
    <citation type="submission" date="2020-04" db="EMBL/GenBank/DDBJ databases">
        <authorList>
            <person name="Yoon J."/>
        </authorList>
    </citation>
    <scope>NUCLEOTIDE SEQUENCE [LARGE SCALE GENOMIC DNA]</scope>
    <source>
        <strain evidence="2 3">KMU-115</strain>
    </source>
</reference>
<dbReference type="InterPro" id="IPR036844">
    <property type="entry name" value="Hint_dom_sf"/>
</dbReference>
<evidence type="ECO:0000313" key="3">
    <source>
        <dbReference type="Proteomes" id="UP000526408"/>
    </source>
</evidence>
<dbReference type="InterPro" id="IPR028992">
    <property type="entry name" value="Hedgehog/Intein_dom"/>
</dbReference>
<dbReference type="SUPFAM" id="SSF51294">
    <property type="entry name" value="Hedgehog/intein (Hint) domain"/>
    <property type="match status" value="1"/>
</dbReference>
<dbReference type="Pfam" id="PF13403">
    <property type="entry name" value="Hint_2"/>
    <property type="match status" value="1"/>
</dbReference>
<feature type="domain" description="Hedgehog/Intein (Hint)" evidence="1">
    <location>
        <begin position="155"/>
        <end position="301"/>
    </location>
</feature>
<sequence length="359" mass="39651">MGTGFRGAFMISWAQTWVEGYPAEPEQDLAEGMAWSWHGRAIPLEGDGAALILTASRDHDELRARAARVVRKILQRPAPGPADLAADEADPVFRGAFVVSDGTRFFTIVPIVIEDGAAPVLLFAGDMPPPDRELTVVHRSERTLRATPSERPSVICFTPGTRLRTETGDVAIEDLGPGHRLLTRDDGPQDVLWTGHRRMSGARLFAMPEQRPIRLRRGALGVDRPDADLIVSPEHRVLVTGRAARDLWGEDEVLVRAADLVGDRYITVDHSLRETWYIHLMLDRHQVIWANGLEVETFHPGFMGLDHLSGVQRDLLFDLRPELAGNPDLYGAAARRMVSRAEAAILLHGAPSRAVAARH</sequence>
<dbReference type="AlphaFoldDB" id="A0A7X6GZT7"/>
<protein>
    <submittedName>
        <fullName evidence="2">Hint domain-containing protein</fullName>
    </submittedName>
</protein>
<comment type="caution">
    <text evidence="2">The sequence shown here is derived from an EMBL/GenBank/DDBJ whole genome shotgun (WGS) entry which is preliminary data.</text>
</comment>
<evidence type="ECO:0000259" key="1">
    <source>
        <dbReference type="Pfam" id="PF13403"/>
    </source>
</evidence>
<name>A0A7X6GZT7_9RHOB</name>
<proteinExistence type="predicted"/>